<dbReference type="EMBL" id="LR798454">
    <property type="protein sequence ID" value="CAB5238690.1"/>
    <property type="molecule type" value="Genomic_DNA"/>
</dbReference>
<keyword evidence="4" id="KW-1242">Viral contractile tail ejection system</keyword>
<evidence type="ECO:0000259" key="10">
    <source>
        <dbReference type="Pfam" id="PF22671"/>
    </source>
</evidence>
<dbReference type="InterPro" id="IPR052042">
    <property type="entry name" value="Tail_sheath_structural"/>
</dbReference>
<dbReference type="Pfam" id="PF04984">
    <property type="entry name" value="Phage_sheath_1"/>
    <property type="match status" value="1"/>
</dbReference>
<evidence type="ECO:0000313" key="13">
    <source>
        <dbReference type="EMBL" id="CAB4211577.1"/>
    </source>
</evidence>
<evidence type="ECO:0000256" key="2">
    <source>
        <dbReference type="ARBA" id="ARBA00022595"/>
    </source>
</evidence>
<name>A0A6J5PI61_9CAUD</name>
<proteinExistence type="inferred from homology"/>
<gene>
    <name evidence="12" type="ORF">UFOVP1066_114</name>
    <name evidence="13" type="ORF">UFOVP1421_184</name>
    <name evidence="14" type="ORF">UFOVP1525_194</name>
    <name evidence="11" type="ORF">UFOVP909_157</name>
</gene>
<dbReference type="EMBL" id="LR796861">
    <property type="protein sequence ID" value="CAB4170852.1"/>
    <property type="molecule type" value="Genomic_DNA"/>
</dbReference>
<organism evidence="11">
    <name type="scientific">uncultured Caudovirales phage</name>
    <dbReference type="NCBI Taxonomy" id="2100421"/>
    <lineage>
        <taxon>Viruses</taxon>
        <taxon>Duplodnaviria</taxon>
        <taxon>Heunggongvirae</taxon>
        <taxon>Uroviricota</taxon>
        <taxon>Caudoviricetes</taxon>
        <taxon>Peduoviridae</taxon>
        <taxon>Maltschvirus</taxon>
        <taxon>Maltschvirus maltsch</taxon>
    </lineage>
</organism>
<keyword evidence="5" id="KW-0946">Virion</keyword>
<dbReference type="Pfam" id="PF17482">
    <property type="entry name" value="Phage_sheath_1C"/>
    <property type="match status" value="1"/>
</dbReference>
<dbReference type="InterPro" id="IPR054564">
    <property type="entry name" value="Gp18_domIII_N"/>
</dbReference>
<dbReference type="GO" id="GO:0099000">
    <property type="term" value="P:symbiont genome ejection through host cell envelope, contractile tail mechanism"/>
    <property type="evidence" value="ECO:0007669"/>
    <property type="project" value="UniProtKB-KW"/>
</dbReference>
<feature type="domain" description="Tail sheath protein C-terminal" evidence="9">
    <location>
        <begin position="703"/>
        <end position="802"/>
    </location>
</feature>
<keyword evidence="6" id="KW-1171">Viral genome ejection through host cell envelope</keyword>
<evidence type="ECO:0000256" key="6">
    <source>
        <dbReference type="ARBA" id="ARBA00023009"/>
    </source>
</evidence>
<evidence type="ECO:0000313" key="14">
    <source>
        <dbReference type="EMBL" id="CAB5238690.1"/>
    </source>
</evidence>
<dbReference type="InterPro" id="IPR035089">
    <property type="entry name" value="Phage_sheath_subtilisin"/>
</dbReference>
<dbReference type="GO" id="GO:0098027">
    <property type="term" value="C:virus tail, sheath"/>
    <property type="evidence" value="ECO:0007669"/>
    <property type="project" value="UniProtKB-KW"/>
</dbReference>
<dbReference type="EMBL" id="LR797019">
    <property type="protein sequence ID" value="CAB4182025.1"/>
    <property type="molecule type" value="Genomic_DNA"/>
</dbReference>
<accession>A0A6J5PI61</accession>
<keyword evidence="7" id="KW-1160">Virus entry into host cell</keyword>
<dbReference type="Gene3D" id="3.40.50.11780">
    <property type="match status" value="2"/>
</dbReference>
<evidence type="ECO:0000313" key="12">
    <source>
        <dbReference type="EMBL" id="CAB4182025.1"/>
    </source>
</evidence>
<evidence type="ECO:0000313" key="11">
    <source>
        <dbReference type="EMBL" id="CAB4170852.1"/>
    </source>
</evidence>
<dbReference type="PANTHER" id="PTHR35861:SF1">
    <property type="entry name" value="PHAGE TAIL SHEATH PROTEIN"/>
    <property type="match status" value="1"/>
</dbReference>
<dbReference type="Pfam" id="PF22671">
    <property type="entry name" value="Gp18_domIII_N"/>
    <property type="match status" value="1"/>
</dbReference>
<feature type="domain" description="Tail sheath protein Gp18-like" evidence="10">
    <location>
        <begin position="29"/>
        <end position="83"/>
    </location>
</feature>
<evidence type="ECO:0000256" key="4">
    <source>
        <dbReference type="ARBA" id="ARBA00022766"/>
    </source>
</evidence>
<reference evidence="11" key="1">
    <citation type="submission" date="2020-05" db="EMBL/GenBank/DDBJ databases">
        <authorList>
            <person name="Chiriac C."/>
            <person name="Salcher M."/>
            <person name="Ghai R."/>
            <person name="Kavagutti S V."/>
        </authorList>
    </citation>
    <scope>NUCLEOTIDE SEQUENCE</scope>
</reference>
<evidence type="ECO:0000259" key="9">
    <source>
        <dbReference type="Pfam" id="PF17482"/>
    </source>
</evidence>
<evidence type="ECO:0000256" key="7">
    <source>
        <dbReference type="ARBA" id="ARBA00023296"/>
    </source>
</evidence>
<evidence type="ECO:0000256" key="3">
    <source>
        <dbReference type="ARBA" id="ARBA00022732"/>
    </source>
</evidence>
<keyword evidence="5" id="KW-1229">Viral tail sheath protein</keyword>
<keyword evidence="3" id="KW-1227">Viral tail protein</keyword>
<evidence type="ECO:0000256" key="5">
    <source>
        <dbReference type="ARBA" id="ARBA00023003"/>
    </source>
</evidence>
<protein>
    <submittedName>
        <fullName evidence="11">Tail sheath protein</fullName>
    </submittedName>
</protein>
<dbReference type="PANTHER" id="PTHR35861">
    <property type="match status" value="1"/>
</dbReference>
<sequence>MPFQLSPGVAVVEKDFTSIVPAVSSSIGAFAGVFPWGPVLEPVTVSSENDLVRRFGKPNDSNFQSFFTAANFLSYTNNLLLVRADAGSLNAVATTTGGLGTVTVSNPGTGYSSAAAAPTVTVPAPDIDGGTQAAVTVTLTGGAITAVAVSSGGSGYATAPSVTLSAPSGGTGATFTPVMTAPTLAGVAISGTGGQFTCDAATLVVDSTISIAGTLGGTGTITGYATGTVYKVSAITGSGSSVTGFTLTTTSDVAIVTTSGTPTGLTYSVTSNQSVASVTVSAGGSGYKGTVTATFSAGSAVAGAVTIASSGIATATIVTAGSGYSTPPTLTVAAPPSGTTALLTNTVTVAGLKIINGETYNSGYVNGAGIVGSFAAKYPGTLGNSLKVAVCDSAGFSTWTYKDEFDSAPATSTYATSVGGTQDEMHIIVIDEDGAFSGSQGTIIEKFAYVSKASDAKKPDGTNNYYKNVLNARSEYIWWMDHPTAVTGTTSWGATAAGSAFKLLTAPLAISLSGGTDDFVATDGELQSAFALFANAEQYDVSLVLAGKATAATATYIINNICETRLDCVAFVSPQSTTSADPIIGSTSTEQNAIIAYRAALPSTSYAVLDSGYKYQYDRYNDQYRYVPLNGDIAGLCARTDYTNDPWFSPGGLNRGQIKNVVKLAFNPSKTQRDMLYKSGINPVVTFPGEGTVMFGDKTLLAKPSAFDRINVRRLFIVMEKAIATAAKFQLFEFNDGFTRAQFKNLVEPFLRDVQGRRGITDFVVKCDESNNTGEVIDRNEFVADIFVKPNRSINFITLNFVAARSAINFSEIGA</sequence>
<evidence type="ECO:0000259" key="8">
    <source>
        <dbReference type="Pfam" id="PF04984"/>
    </source>
</evidence>
<comment type="similarity">
    <text evidence="1">Belongs to the myoviridae tail sheath protein family.</text>
</comment>
<evidence type="ECO:0000256" key="1">
    <source>
        <dbReference type="ARBA" id="ARBA00008005"/>
    </source>
</evidence>
<dbReference type="EMBL" id="LR797375">
    <property type="protein sequence ID" value="CAB4211577.1"/>
    <property type="molecule type" value="Genomic_DNA"/>
</dbReference>
<feature type="domain" description="Tail sheath protein subtilisin-like" evidence="8">
    <location>
        <begin position="532"/>
        <end position="700"/>
    </location>
</feature>
<keyword evidence="2" id="KW-1162">Viral penetration into host cytoplasm</keyword>
<dbReference type="InterPro" id="IPR020287">
    <property type="entry name" value="Tail_sheath_C"/>
</dbReference>